<dbReference type="EMBL" id="JAAMPI010000620">
    <property type="protein sequence ID" value="KAF4629835.1"/>
    <property type="molecule type" value="Genomic_DNA"/>
</dbReference>
<dbReference type="Proteomes" id="UP000566819">
    <property type="component" value="Unassembled WGS sequence"/>
</dbReference>
<evidence type="ECO:0000313" key="1">
    <source>
        <dbReference type="EMBL" id="KAF4629835.1"/>
    </source>
</evidence>
<gene>
    <name evidence="1" type="ORF">G7Y89_g8302</name>
</gene>
<sequence>MVQPTWLQPAVVTENEATTTNLHTRWGIPEEAKQDVNALLRFQLEHDTTKQCLEFITDKHSEDFIVVIRRDS</sequence>
<accession>A0A8H4W2Z6</accession>
<protein>
    <submittedName>
        <fullName evidence="1">Uncharacterized protein</fullName>
    </submittedName>
</protein>
<dbReference type="AlphaFoldDB" id="A0A8H4W2Z6"/>
<evidence type="ECO:0000313" key="2">
    <source>
        <dbReference type="Proteomes" id="UP000566819"/>
    </source>
</evidence>
<keyword evidence="2" id="KW-1185">Reference proteome</keyword>
<comment type="caution">
    <text evidence="1">The sequence shown here is derived from an EMBL/GenBank/DDBJ whole genome shotgun (WGS) entry which is preliminary data.</text>
</comment>
<organism evidence="1 2">
    <name type="scientific">Cudoniella acicularis</name>
    <dbReference type="NCBI Taxonomy" id="354080"/>
    <lineage>
        <taxon>Eukaryota</taxon>
        <taxon>Fungi</taxon>
        <taxon>Dikarya</taxon>
        <taxon>Ascomycota</taxon>
        <taxon>Pezizomycotina</taxon>
        <taxon>Leotiomycetes</taxon>
        <taxon>Helotiales</taxon>
        <taxon>Tricladiaceae</taxon>
        <taxon>Cudoniella</taxon>
    </lineage>
</organism>
<name>A0A8H4W2Z6_9HELO</name>
<proteinExistence type="predicted"/>
<reference evidence="1 2" key="1">
    <citation type="submission" date="2020-03" db="EMBL/GenBank/DDBJ databases">
        <title>Draft Genome Sequence of Cudoniella acicularis.</title>
        <authorList>
            <person name="Buettner E."/>
            <person name="Kellner H."/>
        </authorList>
    </citation>
    <scope>NUCLEOTIDE SEQUENCE [LARGE SCALE GENOMIC DNA]</scope>
    <source>
        <strain evidence="1 2">DSM 108380</strain>
    </source>
</reference>